<dbReference type="HOGENOM" id="CLU_115256_4_1_2"/>
<dbReference type="GeneID" id="5055278"/>
<dbReference type="Gene3D" id="1.20.120.330">
    <property type="entry name" value="Nucleotidyltransferases domain 2"/>
    <property type="match status" value="1"/>
</dbReference>
<dbReference type="PANTHER" id="PTHR34237">
    <property type="entry name" value="PAREP8-RELATED"/>
    <property type="match status" value="1"/>
</dbReference>
<evidence type="ECO:0000313" key="2">
    <source>
        <dbReference type="Proteomes" id="UP000001567"/>
    </source>
</evidence>
<organism evidence="1 2">
    <name type="scientific">Pyrobaculum arsenaticum (strain DSM 13514 / JCM 11321 / PZ6)</name>
    <dbReference type="NCBI Taxonomy" id="340102"/>
    <lineage>
        <taxon>Archaea</taxon>
        <taxon>Thermoproteota</taxon>
        <taxon>Thermoprotei</taxon>
        <taxon>Thermoproteales</taxon>
        <taxon>Thermoproteaceae</taxon>
        <taxon>Pyrobaculum</taxon>
    </lineage>
</organism>
<protein>
    <submittedName>
        <fullName evidence="1">PaREP8</fullName>
    </submittedName>
</protein>
<dbReference type="InterPro" id="IPR010268">
    <property type="entry name" value="PaREP1"/>
</dbReference>
<evidence type="ECO:0000313" key="1">
    <source>
        <dbReference type="EMBL" id="ABP51589.1"/>
    </source>
</evidence>
<name>A4WMH2_PYRAR</name>
<dbReference type="PANTHER" id="PTHR34237:SF1">
    <property type="entry name" value="PAREP8"/>
    <property type="match status" value="1"/>
</dbReference>
<accession>A4WMH2</accession>
<dbReference type="PhylomeDB" id="A4WMH2"/>
<dbReference type="AlphaFoldDB" id="A4WMH2"/>
<dbReference type="KEGG" id="pas:Pars_2043"/>
<proteinExistence type="predicted"/>
<reference evidence="1 2" key="1">
    <citation type="submission" date="2007-04" db="EMBL/GenBank/DDBJ databases">
        <title>Complete sequence of Pyrobaculum arsenaticum DSM 13514.</title>
        <authorList>
            <consortium name="US DOE Joint Genome Institute"/>
            <person name="Copeland A."/>
            <person name="Lucas S."/>
            <person name="Lapidus A."/>
            <person name="Barry K."/>
            <person name="Glavina del Rio T."/>
            <person name="Dalin E."/>
            <person name="Tice H."/>
            <person name="Pitluck S."/>
            <person name="Chain P."/>
            <person name="Malfatti S."/>
            <person name="Shin M."/>
            <person name="Vergez L."/>
            <person name="Schmutz J."/>
            <person name="Larimer F."/>
            <person name="Land M."/>
            <person name="Hauser L."/>
            <person name="Kyrpides N."/>
            <person name="Mikhailova N."/>
            <person name="Cozen A.E."/>
            <person name="Fitz-Gibbon S.T."/>
            <person name="House C.H."/>
            <person name="Saltikov C."/>
            <person name="Lowe T.M."/>
            <person name="Richardson P."/>
        </authorList>
    </citation>
    <scope>NUCLEOTIDE SEQUENCE [LARGE SCALE GENOMIC DNA]</scope>
    <source>
        <strain evidence="2">ATCC 700994 / DSM 13514 / JCM 11321 / PZ6</strain>
    </source>
</reference>
<dbReference type="EMBL" id="CP000660">
    <property type="protein sequence ID" value="ABP51589.1"/>
    <property type="molecule type" value="Genomic_DNA"/>
</dbReference>
<dbReference type="RefSeq" id="WP_011901492.1">
    <property type="nucleotide sequence ID" value="NC_009376.1"/>
</dbReference>
<dbReference type="Pfam" id="PF05942">
    <property type="entry name" value="PaREP1"/>
    <property type="match status" value="1"/>
</dbReference>
<gene>
    <name evidence="1" type="ordered locus">Pars_2043</name>
</gene>
<dbReference type="Proteomes" id="UP000001567">
    <property type="component" value="Chromosome"/>
</dbReference>
<sequence length="99" mass="11564">MRKATCHGEKYWIAVAALQNAIAERRGWEHFSRRDFIIGQLCEELGDADVVRQFRTAEGLRANFYHNFMDGKIFDLHRADVFALIERLRRCLGQRGRPA</sequence>